<dbReference type="EMBL" id="JAOPHQ010005707">
    <property type="protein sequence ID" value="KAK0134421.1"/>
    <property type="molecule type" value="Genomic_DNA"/>
</dbReference>
<gene>
    <name evidence="2" type="primary">ZMYM1_115</name>
    <name evidence="3" type="synonym">ZMYM1_168</name>
    <name evidence="3" type="ORF">N1851_007032</name>
    <name evidence="2" type="ORF">N1851_030005</name>
</gene>
<accession>A0AA47NQE9</accession>
<feature type="domain" description="DUF4371" evidence="1">
    <location>
        <begin position="5"/>
        <end position="133"/>
    </location>
</feature>
<name>A0AA47NQE9_MERPO</name>
<dbReference type="PANTHER" id="PTHR45749:SF21">
    <property type="entry name" value="DUF4371 DOMAIN-CONTAINING PROTEIN"/>
    <property type="match status" value="1"/>
</dbReference>
<dbReference type="InterPro" id="IPR025398">
    <property type="entry name" value="DUF4371"/>
</dbReference>
<sequence>MRRLIDITLYLARQNGAFRGQNESNTSLNKGNFLELVQLLSNYDSIKMHLDHINKIHSKQKQPITQNDIISAFATYVRGESLKEMDESKTFSILLDETTDVSHVEQVSFVVRFVHQMEIKERFLQVCDVSGTTAK</sequence>
<evidence type="ECO:0000313" key="4">
    <source>
        <dbReference type="Proteomes" id="UP001174136"/>
    </source>
</evidence>
<dbReference type="AlphaFoldDB" id="A0AA47NQE9"/>
<dbReference type="Proteomes" id="UP001174136">
    <property type="component" value="Unassembled WGS sequence"/>
</dbReference>
<dbReference type="Pfam" id="PF14291">
    <property type="entry name" value="DUF4371"/>
    <property type="match status" value="1"/>
</dbReference>
<protein>
    <submittedName>
        <fullName evidence="2">Zinc finger MYM-type protein 1</fullName>
    </submittedName>
</protein>
<dbReference type="PANTHER" id="PTHR45749">
    <property type="match status" value="1"/>
</dbReference>
<reference evidence="2" key="1">
    <citation type="journal article" date="2023" name="Front. Mar. Sci.">
        <title>A new Merluccius polli reference genome to investigate the effects of global change in West African waters.</title>
        <authorList>
            <person name="Mateo J.L."/>
            <person name="Blanco-Fernandez C."/>
            <person name="Garcia-Vazquez E."/>
            <person name="Machado-Schiaffino G."/>
        </authorList>
    </citation>
    <scope>NUCLEOTIDE SEQUENCE</scope>
    <source>
        <strain evidence="2">C29</strain>
        <tissue evidence="2">Fin</tissue>
    </source>
</reference>
<organism evidence="2 4">
    <name type="scientific">Merluccius polli</name>
    <name type="common">Benguela hake</name>
    <name type="synonym">Merluccius cadenati</name>
    <dbReference type="NCBI Taxonomy" id="89951"/>
    <lineage>
        <taxon>Eukaryota</taxon>
        <taxon>Metazoa</taxon>
        <taxon>Chordata</taxon>
        <taxon>Craniata</taxon>
        <taxon>Vertebrata</taxon>
        <taxon>Euteleostomi</taxon>
        <taxon>Actinopterygii</taxon>
        <taxon>Neopterygii</taxon>
        <taxon>Teleostei</taxon>
        <taxon>Neoteleostei</taxon>
        <taxon>Acanthomorphata</taxon>
        <taxon>Zeiogadaria</taxon>
        <taxon>Gadariae</taxon>
        <taxon>Gadiformes</taxon>
        <taxon>Gadoidei</taxon>
        <taxon>Merlucciidae</taxon>
        <taxon>Merluccius</taxon>
    </lineage>
</organism>
<dbReference type="EMBL" id="JAOPHQ010001182">
    <property type="protein sequence ID" value="KAK0151654.1"/>
    <property type="molecule type" value="Genomic_DNA"/>
</dbReference>
<proteinExistence type="predicted"/>
<evidence type="ECO:0000259" key="1">
    <source>
        <dbReference type="Pfam" id="PF14291"/>
    </source>
</evidence>
<comment type="caution">
    <text evidence="2">The sequence shown here is derived from an EMBL/GenBank/DDBJ whole genome shotgun (WGS) entry which is preliminary data.</text>
</comment>
<evidence type="ECO:0000313" key="2">
    <source>
        <dbReference type="EMBL" id="KAK0134421.1"/>
    </source>
</evidence>
<keyword evidence="4" id="KW-1185">Reference proteome</keyword>
<evidence type="ECO:0000313" key="3">
    <source>
        <dbReference type="EMBL" id="KAK0151654.1"/>
    </source>
</evidence>